<keyword evidence="6" id="KW-1185">Reference proteome</keyword>
<dbReference type="PANTHER" id="PTHR10903:SF184">
    <property type="entry name" value="GTP-BINDING PROTEIN A"/>
    <property type="match status" value="1"/>
</dbReference>
<dbReference type="Proteomes" id="UP000284706">
    <property type="component" value="Unassembled WGS sequence"/>
</dbReference>
<dbReference type="GO" id="GO:0005525">
    <property type="term" value="F:GTP binding"/>
    <property type="evidence" value="ECO:0007669"/>
    <property type="project" value="UniProtKB-KW"/>
</dbReference>
<comment type="caution">
    <text evidence="5">The sequence shown here is derived from an EMBL/GenBank/DDBJ whole genome shotgun (WGS) entry which is preliminary data.</text>
</comment>
<sequence>MFSSKKKRSSKRFRGSQIIAKVEDNIWLDAKETDIVIPVMGPTGAGKSTFINEIIGEQLLDVGQRMTSCTTEPCPVVIHPIPGWEGDTSLQGRRLVLVDTPGFDDTYVDDAQVLKRIAKWLENSYRNKMLLGGILYLHDISIKKFTGTARRNLELFSRLCGSAAISKVVLVTTCWSQPDQDLEKRRQDELTSSHWKSLIREGAQVKKFYKGSQDSAWDIVDVFLERIPKHRKQSLSDILQIQSELVDRHLIVPETEAGKELRYSLQQLLEIQREAAEFEARLAKKGDTDAKVKLDEAQEKMRNIRQQIKNLGIPLPRRIRRFFGLLFVNIALKEDCLKVGHSVNSTTSVVQPIVIDPIPDFPALRGRRLVLVDTPGFDDTFVDDVQTLKRIADWLAQTYKRKMPIGGVLYLHDISVKRFNATARKNLEMFHHLCGDSAMQKVVLLTTNWDSPSGPSADYERRLKELQSVYWKDLIDRKAETHRFLRTYESAWKVIYVLLQHFAEYEHLTLLIQTEIVEHKLRVPQTEAGRVLLNTLQEALKACNDVANLEASIAHAADAQSKAKLDDAKANVARLKAQIKALNVSFSQRVLQWIGINVCPPVPIAERGKKVRTSGRFEVDGQDIVIPVIGPSGSGKSTFINFALGKDRLKIGHGLSPCTKKPQSVIIDPFPRFPELKGRRVILVDTPGLCGSKKADEDILQQIVTYLGNSYKDNKSLLGVIYLYDISNDRLSTRENKNLERIQRLCRDAALSKVVFATTQCRNTDAEGIERRVKSLTETYWKGLVENGAEILHFQGDSSSAWQIIDVFLRLAMQSPLPASAQLRSHSFQPDQSQPIEDPFQDREQVGVNASNATLVDGKKTDIIIPILGPTGAGKSTFINSALGREVVTVGHDLNSCTLDLQPVVIDPIPGFPNLKGHRLILVDTPGFSDTYVEDAKVLQDVAAWLASSYRKEMVIVGVLYLHDISLKRFTHTARQNLGLFYRMCGDSAISQAVLATTNWGTFPQDIFKQHEVEMRNCHWQKLIEQGAEVRRFLNNSASAWEILSVCLERIDSQKRKPIPLLIQRELVDEGKTVAETSAGRFLRKVEERLRKMVPLRCFVQ</sequence>
<dbReference type="EMBL" id="NHYE01000134">
    <property type="protein sequence ID" value="PPR07328.1"/>
    <property type="molecule type" value="Genomic_DNA"/>
</dbReference>
<accession>A0A409YWH2</accession>
<feature type="domain" description="AAA+ ATPase" evidence="4">
    <location>
        <begin position="33"/>
        <end position="376"/>
    </location>
</feature>
<dbReference type="Pfam" id="PF04548">
    <property type="entry name" value="AIG1"/>
    <property type="match status" value="3"/>
</dbReference>
<dbReference type="InParanoid" id="A0A409YWH2"/>
<dbReference type="InterPro" id="IPR003593">
    <property type="entry name" value="AAA+_ATPase"/>
</dbReference>
<dbReference type="Gene3D" id="3.40.50.300">
    <property type="entry name" value="P-loop containing nucleotide triphosphate hydrolases"/>
    <property type="match status" value="4"/>
</dbReference>
<dbReference type="AlphaFoldDB" id="A0A409YWH2"/>
<feature type="domain" description="AAA+ ATPase" evidence="4">
    <location>
        <begin position="861"/>
        <end position="1019"/>
    </location>
</feature>
<dbReference type="OrthoDB" id="8954335at2759"/>
<evidence type="ECO:0000313" key="6">
    <source>
        <dbReference type="Proteomes" id="UP000284706"/>
    </source>
</evidence>
<feature type="domain" description="AAA+ ATPase" evidence="4">
    <location>
        <begin position="622"/>
        <end position="783"/>
    </location>
</feature>
<reference evidence="5 6" key="1">
    <citation type="journal article" date="2018" name="Evol. Lett.">
        <title>Horizontal gene cluster transfer increased hallucinogenic mushroom diversity.</title>
        <authorList>
            <person name="Reynolds H.T."/>
            <person name="Vijayakumar V."/>
            <person name="Gluck-Thaler E."/>
            <person name="Korotkin H.B."/>
            <person name="Matheny P.B."/>
            <person name="Slot J.C."/>
        </authorList>
    </citation>
    <scope>NUCLEOTIDE SEQUENCE [LARGE SCALE GENOMIC DNA]</scope>
    <source>
        <strain evidence="5 6">SRW20</strain>
    </source>
</reference>
<dbReference type="SMART" id="SM00382">
    <property type="entry name" value="AAA"/>
    <property type="match status" value="3"/>
</dbReference>
<evidence type="ECO:0000256" key="3">
    <source>
        <dbReference type="SAM" id="Coils"/>
    </source>
</evidence>
<evidence type="ECO:0000256" key="2">
    <source>
        <dbReference type="ARBA" id="ARBA00023134"/>
    </source>
</evidence>
<dbReference type="InterPro" id="IPR006703">
    <property type="entry name" value="G_AIG1"/>
</dbReference>
<keyword evidence="3" id="KW-0175">Coiled coil</keyword>
<gene>
    <name evidence="5" type="ORF">CVT26_013644</name>
</gene>
<keyword evidence="1" id="KW-0547">Nucleotide-binding</keyword>
<feature type="coiled-coil region" evidence="3">
    <location>
        <begin position="558"/>
        <end position="585"/>
    </location>
</feature>
<dbReference type="InterPro" id="IPR027417">
    <property type="entry name" value="P-loop_NTPase"/>
</dbReference>
<dbReference type="SUPFAM" id="SSF52540">
    <property type="entry name" value="P-loop containing nucleoside triphosphate hydrolases"/>
    <property type="match status" value="4"/>
</dbReference>
<organism evidence="5 6">
    <name type="scientific">Gymnopilus dilepis</name>
    <dbReference type="NCBI Taxonomy" id="231916"/>
    <lineage>
        <taxon>Eukaryota</taxon>
        <taxon>Fungi</taxon>
        <taxon>Dikarya</taxon>
        <taxon>Basidiomycota</taxon>
        <taxon>Agaricomycotina</taxon>
        <taxon>Agaricomycetes</taxon>
        <taxon>Agaricomycetidae</taxon>
        <taxon>Agaricales</taxon>
        <taxon>Agaricineae</taxon>
        <taxon>Hymenogastraceae</taxon>
        <taxon>Gymnopilus</taxon>
    </lineage>
</organism>
<evidence type="ECO:0000313" key="5">
    <source>
        <dbReference type="EMBL" id="PPR07328.1"/>
    </source>
</evidence>
<evidence type="ECO:0000259" key="4">
    <source>
        <dbReference type="SMART" id="SM00382"/>
    </source>
</evidence>
<dbReference type="InterPro" id="IPR045058">
    <property type="entry name" value="GIMA/IAN/Toc"/>
</dbReference>
<dbReference type="PANTHER" id="PTHR10903">
    <property type="entry name" value="GTPASE, IMAP FAMILY MEMBER-RELATED"/>
    <property type="match status" value="1"/>
</dbReference>
<keyword evidence="2" id="KW-0342">GTP-binding</keyword>
<protein>
    <recommendedName>
        <fullName evidence="4">AAA+ ATPase domain-containing protein</fullName>
    </recommendedName>
</protein>
<evidence type="ECO:0000256" key="1">
    <source>
        <dbReference type="ARBA" id="ARBA00022741"/>
    </source>
</evidence>
<proteinExistence type="predicted"/>
<name>A0A409YWH2_9AGAR</name>